<gene>
    <name evidence="1" type="ORF">G1H10_19870</name>
</gene>
<dbReference type="SUPFAM" id="SSF49899">
    <property type="entry name" value="Concanavalin A-like lectins/glucanases"/>
    <property type="match status" value="1"/>
</dbReference>
<comment type="caution">
    <text evidence="1">The sequence shown here is derived from an EMBL/GenBank/DDBJ whole genome shotgun (WGS) entry which is preliminary data.</text>
</comment>
<evidence type="ECO:0000313" key="1">
    <source>
        <dbReference type="EMBL" id="NEE02432.1"/>
    </source>
</evidence>
<dbReference type="EMBL" id="JAAGOA010000014">
    <property type="protein sequence ID" value="NEE02432.1"/>
    <property type="molecule type" value="Genomic_DNA"/>
</dbReference>
<dbReference type="InterPro" id="IPR013320">
    <property type="entry name" value="ConA-like_dom_sf"/>
</dbReference>
<dbReference type="InterPro" id="IPR015305">
    <property type="entry name" value="DUF1961"/>
</dbReference>
<sequence>MAPYSDGFGEVLYRNALAKESDVGGFTLEGYGAVSFPLGRMRLESTRHVDDGQAANIVLWCPLDFPDDIAISWNFWPIREPGLAILFFAALGVDGRDIFDPELARRTGPYQQYHSGDINAYHISYFRRKQPTERAFHTCNLRKSRGFHLVAQGADPIPSVIDADPPYRMLVVKRGPSITLVINDLTCFTWLDDGTVGGPPHTYGKIGFRQMAPLIGEYSDLLIRRIGRGPATQDVHGEGTA</sequence>
<reference evidence="1 2" key="1">
    <citation type="submission" date="2020-02" db="EMBL/GenBank/DDBJ databases">
        <authorList>
            <person name="Li X.-J."/>
            <person name="Han X.-M."/>
        </authorList>
    </citation>
    <scope>NUCLEOTIDE SEQUENCE [LARGE SCALE GENOMIC DNA]</scope>
    <source>
        <strain evidence="1 2">CCTCC AB 2017055</strain>
    </source>
</reference>
<accession>A0A6L9SCX5</accession>
<proteinExistence type="predicted"/>
<protein>
    <submittedName>
        <fullName evidence="1">DUF1961 family protein</fullName>
    </submittedName>
</protein>
<dbReference type="Pfam" id="PF09224">
    <property type="entry name" value="DUF1961"/>
    <property type="match status" value="1"/>
</dbReference>
<dbReference type="AlphaFoldDB" id="A0A6L9SCX5"/>
<organism evidence="1 2">
    <name type="scientific">Phytoactinopolyspora halotolerans</name>
    <dbReference type="NCBI Taxonomy" id="1981512"/>
    <lineage>
        <taxon>Bacteria</taxon>
        <taxon>Bacillati</taxon>
        <taxon>Actinomycetota</taxon>
        <taxon>Actinomycetes</taxon>
        <taxon>Jiangellales</taxon>
        <taxon>Jiangellaceae</taxon>
        <taxon>Phytoactinopolyspora</taxon>
    </lineage>
</organism>
<name>A0A6L9SCX5_9ACTN</name>
<dbReference type="Gene3D" id="2.60.120.200">
    <property type="match status" value="1"/>
</dbReference>
<keyword evidence="2" id="KW-1185">Reference proteome</keyword>
<dbReference type="Proteomes" id="UP000475214">
    <property type="component" value="Unassembled WGS sequence"/>
</dbReference>
<evidence type="ECO:0000313" key="2">
    <source>
        <dbReference type="Proteomes" id="UP000475214"/>
    </source>
</evidence>